<evidence type="ECO:0000259" key="2">
    <source>
        <dbReference type="Pfam" id="PF20434"/>
    </source>
</evidence>
<dbReference type="SUPFAM" id="SSF53474">
    <property type="entry name" value="alpha/beta-Hydrolases"/>
    <property type="match status" value="1"/>
</dbReference>
<dbReference type="EMBL" id="JAVIIV010000006">
    <property type="protein sequence ID" value="MDX8485962.1"/>
    <property type="molecule type" value="Genomic_DNA"/>
</dbReference>
<feature type="domain" description="BD-FAE-like" evidence="2">
    <location>
        <begin position="52"/>
        <end position="153"/>
    </location>
</feature>
<dbReference type="InterPro" id="IPR050300">
    <property type="entry name" value="GDXG_lipolytic_enzyme"/>
</dbReference>
<dbReference type="InterPro" id="IPR029058">
    <property type="entry name" value="AB_hydrolase_fold"/>
</dbReference>
<evidence type="ECO:0000256" key="1">
    <source>
        <dbReference type="ARBA" id="ARBA00022801"/>
    </source>
</evidence>
<keyword evidence="1 3" id="KW-0378">Hydrolase</keyword>
<dbReference type="Gene3D" id="3.40.50.1820">
    <property type="entry name" value="alpha/beta hydrolase"/>
    <property type="match status" value="1"/>
</dbReference>
<comment type="caution">
    <text evidence="3">The sequence shown here is derived from an EMBL/GenBank/DDBJ whole genome shotgun (WGS) entry which is preliminary data.</text>
</comment>
<dbReference type="RefSeq" id="WP_320293702.1">
    <property type="nucleotide sequence ID" value="NZ_JAVIIU010000001.1"/>
</dbReference>
<name>A0ABU4YJH9_9HYPH</name>
<dbReference type="PANTHER" id="PTHR48081">
    <property type="entry name" value="AB HYDROLASE SUPERFAMILY PROTEIN C4A8.06C"/>
    <property type="match status" value="1"/>
</dbReference>
<reference evidence="3 4" key="1">
    <citation type="submission" date="2023-08" db="EMBL/GenBank/DDBJ databases">
        <title>Implementing the SeqCode for naming new Mesorhizobium species isolated from Vachellia karroo root nodules.</title>
        <authorList>
            <person name="Van Lill M."/>
        </authorList>
    </citation>
    <scope>NUCLEOTIDE SEQUENCE [LARGE SCALE GENOMIC DNA]</scope>
    <source>
        <strain evidence="3 4">VK2B</strain>
    </source>
</reference>
<protein>
    <submittedName>
        <fullName evidence="3">Alpha/beta hydrolase</fullName>
    </submittedName>
</protein>
<organism evidence="3 4">
    <name type="scientific">Mesorhizobium humile</name>
    <dbReference type="NCBI Taxonomy" id="3072313"/>
    <lineage>
        <taxon>Bacteria</taxon>
        <taxon>Pseudomonadati</taxon>
        <taxon>Pseudomonadota</taxon>
        <taxon>Alphaproteobacteria</taxon>
        <taxon>Hyphomicrobiales</taxon>
        <taxon>Phyllobacteriaceae</taxon>
        <taxon>Mesorhizobium</taxon>
    </lineage>
</organism>
<evidence type="ECO:0000313" key="4">
    <source>
        <dbReference type="Proteomes" id="UP001280156"/>
    </source>
</evidence>
<dbReference type="Pfam" id="PF20434">
    <property type="entry name" value="BD-FAE"/>
    <property type="match status" value="1"/>
</dbReference>
<dbReference type="InterPro" id="IPR049492">
    <property type="entry name" value="BD-FAE-like_dom"/>
</dbReference>
<evidence type="ECO:0000313" key="3">
    <source>
        <dbReference type="EMBL" id="MDX8485962.1"/>
    </source>
</evidence>
<gene>
    <name evidence="3" type="ORF">RFM52_12205</name>
</gene>
<dbReference type="GO" id="GO:0016787">
    <property type="term" value="F:hydrolase activity"/>
    <property type="evidence" value="ECO:0007669"/>
    <property type="project" value="UniProtKB-KW"/>
</dbReference>
<accession>A0ABU4YJH9</accession>
<sequence>MSQMPKDPFRIRDHVAEFDEIVADIVQRSAKTRQNIPMVADVAYGAAHTETLDLFFPQGERHGLPVHMFIHGGYWRMFSKRDYSYIADTVTAAGAIAAIVDYALMPTVRMATIVDQVRRARHWIEQNIASYGGNAGQFTVSGHSAGAHIATMLFNDPDRLSGVRAALLLGGLYDLKPLQDSFLAAEIAITDDEVARFSPVTHRFDSTVAVEILFGATETLPFQAQAQAMAEHFSQQKLAVSICSLPNANHMSSVSDLGLTSTRAGARLAELIESINQ</sequence>
<dbReference type="PANTHER" id="PTHR48081:SF33">
    <property type="entry name" value="KYNURENINE FORMAMIDASE"/>
    <property type="match status" value="1"/>
</dbReference>
<dbReference type="Proteomes" id="UP001280156">
    <property type="component" value="Unassembled WGS sequence"/>
</dbReference>
<keyword evidence="4" id="KW-1185">Reference proteome</keyword>
<proteinExistence type="predicted"/>